<feature type="transmembrane region" description="Helical" evidence="7">
    <location>
        <begin position="417"/>
        <end position="436"/>
    </location>
</feature>
<dbReference type="Proteomes" id="UP000199642">
    <property type="component" value="Unassembled WGS sequence"/>
</dbReference>
<gene>
    <name evidence="8" type="ORF">SAMN04487988_11647</name>
</gene>
<evidence type="ECO:0000313" key="8">
    <source>
        <dbReference type="EMBL" id="SFH08543.1"/>
    </source>
</evidence>
<keyword evidence="4 7" id="KW-0812">Transmembrane</keyword>
<dbReference type="CDD" id="cd13127">
    <property type="entry name" value="MATE_tuaB_like"/>
    <property type="match status" value="1"/>
</dbReference>
<dbReference type="OrthoDB" id="9770347at2"/>
<keyword evidence="9" id="KW-1185">Reference proteome</keyword>
<feature type="transmembrane region" description="Helical" evidence="7">
    <location>
        <begin position="44"/>
        <end position="68"/>
    </location>
</feature>
<dbReference type="AlphaFoldDB" id="A0A1I2X4S2"/>
<evidence type="ECO:0000256" key="2">
    <source>
        <dbReference type="ARBA" id="ARBA00007430"/>
    </source>
</evidence>
<comment type="similarity">
    <text evidence="2">Belongs to the polysaccharide synthase family.</text>
</comment>
<feature type="transmembrane region" description="Helical" evidence="7">
    <location>
        <begin position="80"/>
        <end position="106"/>
    </location>
</feature>
<dbReference type="Pfam" id="PF13440">
    <property type="entry name" value="Polysacc_synt_3"/>
    <property type="match status" value="1"/>
</dbReference>
<feature type="transmembrane region" description="Helical" evidence="7">
    <location>
        <begin position="297"/>
        <end position="319"/>
    </location>
</feature>
<accession>A0A1I2X4S2</accession>
<keyword evidence="6 7" id="KW-0472">Membrane</keyword>
<feature type="transmembrane region" description="Helical" evidence="7">
    <location>
        <begin position="118"/>
        <end position="137"/>
    </location>
</feature>
<dbReference type="GO" id="GO:0005886">
    <property type="term" value="C:plasma membrane"/>
    <property type="evidence" value="ECO:0007669"/>
    <property type="project" value="UniProtKB-SubCell"/>
</dbReference>
<dbReference type="PANTHER" id="PTHR30250">
    <property type="entry name" value="PST FAMILY PREDICTED COLANIC ACID TRANSPORTER"/>
    <property type="match status" value="1"/>
</dbReference>
<proteinExistence type="inferred from homology"/>
<comment type="subcellular location">
    <subcellularLocation>
        <location evidence="1">Cell membrane</location>
        <topology evidence="1">Multi-pass membrane protein</topology>
    </subcellularLocation>
</comment>
<protein>
    <submittedName>
        <fullName evidence="8">Membrane protein involved in the export of O-antigen and teichoic acid</fullName>
    </submittedName>
</protein>
<keyword evidence="3" id="KW-1003">Cell membrane</keyword>
<feature type="transmembrane region" description="Helical" evidence="7">
    <location>
        <begin position="325"/>
        <end position="342"/>
    </location>
</feature>
<evidence type="ECO:0000256" key="3">
    <source>
        <dbReference type="ARBA" id="ARBA00022475"/>
    </source>
</evidence>
<reference evidence="9" key="1">
    <citation type="submission" date="2016-10" db="EMBL/GenBank/DDBJ databases">
        <authorList>
            <person name="Varghese N."/>
            <person name="Submissions S."/>
        </authorList>
    </citation>
    <scope>NUCLEOTIDE SEQUENCE [LARGE SCALE GENOMIC DNA]</scope>
    <source>
        <strain evidence="9">DSM 19315</strain>
    </source>
</reference>
<evidence type="ECO:0000256" key="7">
    <source>
        <dbReference type="SAM" id="Phobius"/>
    </source>
</evidence>
<feature type="transmembrane region" description="Helical" evidence="7">
    <location>
        <begin position="363"/>
        <end position="382"/>
    </location>
</feature>
<evidence type="ECO:0000256" key="6">
    <source>
        <dbReference type="ARBA" id="ARBA00023136"/>
    </source>
</evidence>
<evidence type="ECO:0000256" key="5">
    <source>
        <dbReference type="ARBA" id="ARBA00022989"/>
    </source>
</evidence>
<evidence type="ECO:0000313" key="9">
    <source>
        <dbReference type="Proteomes" id="UP000199642"/>
    </source>
</evidence>
<feature type="transmembrane region" description="Helical" evidence="7">
    <location>
        <begin position="388"/>
        <end position="405"/>
    </location>
</feature>
<dbReference type="PANTHER" id="PTHR30250:SF10">
    <property type="entry name" value="LIPOPOLYSACCHARIDE BIOSYNTHESIS PROTEIN WZXC"/>
    <property type="match status" value="1"/>
</dbReference>
<evidence type="ECO:0000256" key="1">
    <source>
        <dbReference type="ARBA" id="ARBA00004651"/>
    </source>
</evidence>
<feature type="transmembrane region" description="Helical" evidence="7">
    <location>
        <begin position="234"/>
        <end position="254"/>
    </location>
</feature>
<name>A0A1I2X4S2_9BACT</name>
<organism evidence="8 9">
    <name type="scientific">Algoriphagus hitonicola</name>
    <dbReference type="NCBI Taxonomy" id="435880"/>
    <lineage>
        <taxon>Bacteria</taxon>
        <taxon>Pseudomonadati</taxon>
        <taxon>Bacteroidota</taxon>
        <taxon>Cytophagia</taxon>
        <taxon>Cytophagales</taxon>
        <taxon>Cyclobacteriaceae</taxon>
        <taxon>Algoriphagus</taxon>
    </lineage>
</organism>
<dbReference type="STRING" id="435880.SAMN04487988_11647"/>
<dbReference type="EMBL" id="FOPC01000016">
    <property type="protein sequence ID" value="SFH08543.1"/>
    <property type="molecule type" value="Genomic_DNA"/>
</dbReference>
<dbReference type="InterPro" id="IPR050833">
    <property type="entry name" value="Poly_Biosynth_Transport"/>
</dbReference>
<keyword evidence="5 7" id="KW-1133">Transmembrane helix</keyword>
<sequence>MVALKIRILKGVFWNSFQVFINKSFSFIIKLLLARLLFPEEFGLVGMAVVFISFIEVFNDLGIGSALVQRKNEDIRESHFHTAFWTGVFWSFFVFIVLVFAVAPLASHFYNEPILEKIIPLLSLGVLSSPINLVHNAQLTKAMNFKKLAFINNFSSIFSGILSLVLALLGAGVWSLVFNSVATFLIAMPMYFRATNWFPKFIWEKEAFNDIFGFGIYTTGTNLFNNLIDKFDYLLIGKFFSASVLGAYTLAFVLTDTFRKELMGIMNKVMYPVYGLKQNDPQSLKNYYLKVVKYNSLLVYPIMAVLLVLSEPIIINFFGVKWLETVVPLRIISLSVIFHMMANSNSVLIRGMGRAKLEFRIQFFKAVFLFVPIISFGIYYYGIIGASIAILINKIINVIIAQYFLRKLIGISLIDLFLALRSPVSGLLVSLAVGFISYNFFVLHFFFCAILMLVIYMIINWILMGDELKESYFILKPKKAEVVK</sequence>
<feature type="transmembrane region" description="Helical" evidence="7">
    <location>
        <begin position="149"/>
        <end position="170"/>
    </location>
</feature>
<dbReference type="RefSeq" id="WP_092794010.1">
    <property type="nucleotide sequence ID" value="NZ_FOPC01000016.1"/>
</dbReference>
<feature type="transmembrane region" description="Helical" evidence="7">
    <location>
        <begin position="12"/>
        <end position="38"/>
    </location>
</feature>
<evidence type="ECO:0000256" key="4">
    <source>
        <dbReference type="ARBA" id="ARBA00022692"/>
    </source>
</evidence>
<feature type="transmembrane region" description="Helical" evidence="7">
    <location>
        <begin position="442"/>
        <end position="463"/>
    </location>
</feature>